<dbReference type="SUPFAM" id="SSF50978">
    <property type="entry name" value="WD40 repeat-like"/>
    <property type="match status" value="1"/>
</dbReference>
<dbReference type="InterPro" id="IPR019775">
    <property type="entry name" value="WD40_repeat_CS"/>
</dbReference>
<dbReference type="EMBL" id="CAXKWB010002319">
    <property type="protein sequence ID" value="CAL4066605.1"/>
    <property type="molecule type" value="Genomic_DNA"/>
</dbReference>
<dbReference type="InterPro" id="IPR036322">
    <property type="entry name" value="WD40_repeat_dom_sf"/>
</dbReference>
<keyword evidence="1 3" id="KW-0853">WD repeat</keyword>
<dbReference type="PANTHER" id="PTHR19855">
    <property type="entry name" value="WD40 REPEAT PROTEIN 12, 37"/>
    <property type="match status" value="1"/>
</dbReference>
<feature type="repeat" description="WD" evidence="3">
    <location>
        <begin position="199"/>
        <end position="231"/>
    </location>
</feature>
<evidence type="ECO:0008006" key="7">
    <source>
        <dbReference type="Google" id="ProtNLM"/>
    </source>
</evidence>
<evidence type="ECO:0000313" key="6">
    <source>
        <dbReference type="Proteomes" id="UP001497623"/>
    </source>
</evidence>
<protein>
    <recommendedName>
        <fullName evidence="7">Ribosome biogenesis protein WDR12 homolog</fullName>
    </recommendedName>
</protein>
<organism evidence="5 6">
    <name type="scientific">Meganyctiphanes norvegica</name>
    <name type="common">Northern krill</name>
    <name type="synonym">Thysanopoda norvegica</name>
    <dbReference type="NCBI Taxonomy" id="48144"/>
    <lineage>
        <taxon>Eukaryota</taxon>
        <taxon>Metazoa</taxon>
        <taxon>Ecdysozoa</taxon>
        <taxon>Arthropoda</taxon>
        <taxon>Crustacea</taxon>
        <taxon>Multicrustacea</taxon>
        <taxon>Malacostraca</taxon>
        <taxon>Eumalacostraca</taxon>
        <taxon>Eucarida</taxon>
        <taxon>Euphausiacea</taxon>
        <taxon>Euphausiidae</taxon>
        <taxon>Meganyctiphanes</taxon>
    </lineage>
</organism>
<keyword evidence="6" id="KW-1185">Reference proteome</keyword>
<evidence type="ECO:0000256" key="2">
    <source>
        <dbReference type="ARBA" id="ARBA00022737"/>
    </source>
</evidence>
<dbReference type="PROSITE" id="PS50294">
    <property type="entry name" value="WD_REPEATS_REGION"/>
    <property type="match status" value="2"/>
</dbReference>
<feature type="compositionally biased region" description="Basic residues" evidence="4">
    <location>
        <begin position="250"/>
        <end position="261"/>
    </location>
</feature>
<evidence type="ECO:0000256" key="3">
    <source>
        <dbReference type="PROSITE-ProRule" id="PRU00221"/>
    </source>
</evidence>
<evidence type="ECO:0000256" key="4">
    <source>
        <dbReference type="SAM" id="MobiDB-lite"/>
    </source>
</evidence>
<dbReference type="AlphaFoldDB" id="A0AAV2PYD6"/>
<feature type="repeat" description="WD" evidence="3">
    <location>
        <begin position="268"/>
        <end position="299"/>
    </location>
</feature>
<feature type="region of interest" description="Disordered" evidence="4">
    <location>
        <begin position="236"/>
        <end position="263"/>
    </location>
</feature>
<dbReference type="Pfam" id="PF00400">
    <property type="entry name" value="WD40"/>
    <property type="match status" value="3"/>
</dbReference>
<dbReference type="InterPro" id="IPR015943">
    <property type="entry name" value="WD40/YVTN_repeat-like_dom_sf"/>
</dbReference>
<gene>
    <name evidence="5" type="ORF">MNOR_LOCUS5852</name>
</gene>
<dbReference type="InterPro" id="IPR001680">
    <property type="entry name" value="WD40_rpt"/>
</dbReference>
<dbReference type="Proteomes" id="UP001497623">
    <property type="component" value="Unassembled WGS sequence"/>
</dbReference>
<name>A0AAV2PYD6_MEGNR</name>
<evidence type="ECO:0000313" key="5">
    <source>
        <dbReference type="EMBL" id="CAL4066605.1"/>
    </source>
</evidence>
<dbReference type="PROSITE" id="PS00678">
    <property type="entry name" value="WD_REPEATS_1"/>
    <property type="match status" value="1"/>
</dbReference>
<feature type="non-terminal residue" evidence="5">
    <location>
        <position position="346"/>
    </location>
</feature>
<dbReference type="PRINTS" id="PR00320">
    <property type="entry name" value="GPROTEINBRPT"/>
</dbReference>
<dbReference type="PANTHER" id="PTHR19855:SF11">
    <property type="entry name" value="RIBOSOME BIOGENESIS PROTEIN WDR12"/>
    <property type="match status" value="1"/>
</dbReference>
<dbReference type="InterPro" id="IPR020472">
    <property type="entry name" value="WD40_PAC1"/>
</dbReference>
<comment type="caution">
    <text evidence="5">The sequence shown here is derived from an EMBL/GenBank/DDBJ whole genome shotgun (WGS) entry which is preliminary data.</text>
</comment>
<dbReference type="PROSITE" id="PS50082">
    <property type="entry name" value="WD_REPEATS_2"/>
    <property type="match status" value="2"/>
</dbReference>
<proteinExistence type="predicted"/>
<keyword evidence="2" id="KW-0677">Repeat</keyword>
<accession>A0AAV2PYD6</accession>
<sequence length="346" mass="38477">MDTEEETSTVLVKFTTKQQHYKLRGTMIGMTISLVIAGKKMVKNVMQKANSDIGELPHFDFIIAGQLLTCTLKERLEEAGLSLEVVLEAEFLETHPPPTPQDSLQHDDWVSTLQCCEEWMATGCYDNTVHLWDLVGLSKGKGEQAHKLTIPAHRAPVKSLTWVNTKDNIKTFISTSIDQTAVIWAWASDSNTVECVSECRGHTQSVECVAVSPSCKYFATGSWDNSLKLWKTDPVNENQAEEEDDDGPDRKKRKGDKKAKTKSSVLTLNGHSENVGGVVWTDERELATASWDHSLRIWDAEIGGMKNQINGNTAFFCLSHSSINKNIIAGCADRFVRLYDPRASGS</sequence>
<dbReference type="Gene3D" id="2.130.10.10">
    <property type="entry name" value="YVTN repeat-like/Quinoprotein amine dehydrogenase"/>
    <property type="match status" value="1"/>
</dbReference>
<evidence type="ECO:0000256" key="1">
    <source>
        <dbReference type="ARBA" id="ARBA00022574"/>
    </source>
</evidence>
<reference evidence="5 6" key="1">
    <citation type="submission" date="2024-05" db="EMBL/GenBank/DDBJ databases">
        <authorList>
            <person name="Wallberg A."/>
        </authorList>
    </citation>
    <scope>NUCLEOTIDE SEQUENCE [LARGE SCALE GENOMIC DNA]</scope>
</reference>
<dbReference type="SMART" id="SM00320">
    <property type="entry name" value="WD40"/>
    <property type="match status" value="5"/>
</dbReference>